<name>A0A4E0RCL5_9GAMM</name>
<evidence type="ECO:0000313" key="1">
    <source>
        <dbReference type="EMBL" id="TGO01936.1"/>
    </source>
</evidence>
<dbReference type="AlphaFoldDB" id="A0A4E0RCL5"/>
<gene>
    <name evidence="1" type="ORF">PN36_34095</name>
</gene>
<comment type="caution">
    <text evidence="1">The sequence shown here is derived from an EMBL/GenBank/DDBJ whole genome shotgun (WGS) entry which is preliminary data.</text>
</comment>
<evidence type="ECO:0000313" key="2">
    <source>
        <dbReference type="Proteomes" id="UP000030428"/>
    </source>
</evidence>
<organism evidence="1 2">
    <name type="scientific">Candidatus Thiomargarita nelsonii</name>
    <dbReference type="NCBI Taxonomy" id="1003181"/>
    <lineage>
        <taxon>Bacteria</taxon>
        <taxon>Pseudomonadati</taxon>
        <taxon>Pseudomonadota</taxon>
        <taxon>Gammaproteobacteria</taxon>
        <taxon>Thiotrichales</taxon>
        <taxon>Thiotrichaceae</taxon>
        <taxon>Thiomargarita</taxon>
    </lineage>
</organism>
<dbReference type="Proteomes" id="UP000030428">
    <property type="component" value="Unassembled WGS sequence"/>
</dbReference>
<protein>
    <submittedName>
        <fullName evidence="1">Uncharacterized protein</fullName>
    </submittedName>
</protein>
<accession>A0A4E0RCL5</accession>
<reference evidence="1 2" key="1">
    <citation type="journal article" date="2016" name="Front. Microbiol.">
        <title>Single-Cell (Meta-)Genomics of a Dimorphic Candidatus Thiomargarita nelsonii Reveals Genomic Plasticity.</title>
        <authorList>
            <person name="Flood B.E."/>
            <person name="Fliss P."/>
            <person name="Jones D.S."/>
            <person name="Dick G.J."/>
            <person name="Jain S."/>
            <person name="Kaster A.K."/>
            <person name="Winkel M."/>
            <person name="Mussmann M."/>
            <person name="Bailey J."/>
        </authorList>
    </citation>
    <scope>NUCLEOTIDE SEQUENCE [LARGE SCALE GENOMIC DNA]</scope>
    <source>
        <strain evidence="1">Hydrate Ridge</strain>
    </source>
</reference>
<proteinExistence type="predicted"/>
<sequence>MTTRRRHTPITNQVAERFEKAAMVQAEKDFGEMVSEAKTFASEGHKKVERIPNIAGNDKEYTLCLKFGDFRGLIASHVRKLPY</sequence>
<dbReference type="EMBL" id="JSZA02000376">
    <property type="protein sequence ID" value="TGO01936.1"/>
    <property type="molecule type" value="Genomic_DNA"/>
</dbReference>
<keyword evidence="2" id="KW-1185">Reference proteome</keyword>